<organism evidence="1 2">
    <name type="scientific">Sorangium atrum</name>
    <dbReference type="NCBI Taxonomy" id="2995308"/>
    <lineage>
        <taxon>Bacteria</taxon>
        <taxon>Pseudomonadati</taxon>
        <taxon>Myxococcota</taxon>
        <taxon>Polyangia</taxon>
        <taxon>Polyangiales</taxon>
        <taxon>Polyangiaceae</taxon>
        <taxon>Sorangium</taxon>
    </lineage>
</organism>
<evidence type="ECO:0008006" key="3">
    <source>
        <dbReference type="Google" id="ProtNLM"/>
    </source>
</evidence>
<dbReference type="EMBL" id="JAQNDK010000002">
    <property type="protein sequence ID" value="MDC0679197.1"/>
    <property type="molecule type" value="Genomic_DNA"/>
</dbReference>
<gene>
    <name evidence="1" type="ORF">POL72_15745</name>
</gene>
<evidence type="ECO:0000313" key="1">
    <source>
        <dbReference type="EMBL" id="MDC0679197.1"/>
    </source>
</evidence>
<accession>A0ABT5BYN0</accession>
<keyword evidence="2" id="KW-1185">Reference proteome</keyword>
<name>A0ABT5BYN0_9BACT</name>
<comment type="caution">
    <text evidence="1">The sequence shown here is derived from an EMBL/GenBank/DDBJ whole genome shotgun (WGS) entry which is preliminary data.</text>
</comment>
<proteinExistence type="predicted"/>
<sequence>MSLYNQGCYWYMAIPEMREERLVVLMDAYAEILQEYAFIREITGVI</sequence>
<dbReference type="RefSeq" id="WP_272096150.1">
    <property type="nucleotide sequence ID" value="NZ_JAQNDK010000002.1"/>
</dbReference>
<dbReference type="Proteomes" id="UP001217485">
    <property type="component" value="Unassembled WGS sequence"/>
</dbReference>
<reference evidence="1 2" key="1">
    <citation type="submission" date="2023-01" db="EMBL/GenBank/DDBJ databases">
        <title>Minimal conservation of predation-associated metabolite biosynthetic gene clusters underscores biosynthetic potential of Myxococcota including descriptions for ten novel species: Archangium lansinium sp. nov., Myxococcus landrumus sp. nov., Nannocystis bai.</title>
        <authorList>
            <person name="Ahearne A."/>
            <person name="Stevens C."/>
            <person name="Dowd S."/>
        </authorList>
    </citation>
    <scope>NUCLEOTIDE SEQUENCE [LARGE SCALE GENOMIC DNA]</scope>
    <source>
        <strain evidence="1 2">WIWO2</strain>
    </source>
</reference>
<protein>
    <recommendedName>
        <fullName evidence="3">Transposase</fullName>
    </recommendedName>
</protein>
<evidence type="ECO:0000313" key="2">
    <source>
        <dbReference type="Proteomes" id="UP001217485"/>
    </source>
</evidence>